<protein>
    <submittedName>
        <fullName evidence="4">Aminoacyl-tRNA hydrolase</fullName>
    </submittedName>
</protein>
<dbReference type="Gene3D" id="3.40.50.1470">
    <property type="entry name" value="Peptidyl-tRNA hydrolase"/>
    <property type="match status" value="1"/>
</dbReference>
<gene>
    <name evidence="4" type="ORF">COW77_01120</name>
</gene>
<reference evidence="4 5" key="1">
    <citation type="submission" date="2017-09" db="EMBL/GenBank/DDBJ databases">
        <title>Depth-based differentiation of microbial function through sediment-hosted aquifers and enrichment of novel symbionts in the deep terrestrial subsurface.</title>
        <authorList>
            <person name="Probst A.J."/>
            <person name="Ladd B."/>
            <person name="Jarett J.K."/>
            <person name="Geller-Mcgrath D.E."/>
            <person name="Sieber C.M."/>
            <person name="Emerson J.B."/>
            <person name="Anantharaman K."/>
            <person name="Thomas B.C."/>
            <person name="Malmstrom R."/>
            <person name="Stieglmeier M."/>
            <person name="Klingl A."/>
            <person name="Woyke T."/>
            <person name="Ryan C.M."/>
            <person name="Banfield J.F."/>
        </authorList>
    </citation>
    <scope>NUCLEOTIDE SEQUENCE [LARGE SCALE GENOMIC DNA]</scope>
    <source>
        <strain evidence="4">CG18_big_fil_WC_8_21_14_2_50_39_7</strain>
    </source>
</reference>
<dbReference type="EMBL" id="PCTX01000031">
    <property type="protein sequence ID" value="PIP92222.1"/>
    <property type="molecule type" value="Genomic_DNA"/>
</dbReference>
<dbReference type="AlphaFoldDB" id="A0A2H0ECU0"/>
<dbReference type="InterPro" id="IPR036416">
    <property type="entry name" value="Pept_tRNA_hydro_sf"/>
</dbReference>
<dbReference type="InterPro" id="IPR001328">
    <property type="entry name" value="Pept_tRNA_hydro"/>
</dbReference>
<accession>A0A2H0ECU0</accession>
<evidence type="ECO:0000313" key="4">
    <source>
        <dbReference type="EMBL" id="PIP92222.1"/>
    </source>
</evidence>
<keyword evidence="2 4" id="KW-0378">Hydrolase</keyword>
<name>A0A2H0ECU0_9BACT</name>
<dbReference type="PANTHER" id="PTHR17224">
    <property type="entry name" value="PEPTIDYL-TRNA HYDROLASE"/>
    <property type="match status" value="1"/>
</dbReference>
<proteinExistence type="predicted"/>
<dbReference type="PANTHER" id="PTHR17224:SF1">
    <property type="entry name" value="PEPTIDYL-TRNA HYDROLASE"/>
    <property type="match status" value="1"/>
</dbReference>
<organism evidence="4 5">
    <name type="scientific">Candidatus Wolfebacteria bacterium CG18_big_fil_WC_8_21_14_2_50_39_7</name>
    <dbReference type="NCBI Taxonomy" id="1975071"/>
    <lineage>
        <taxon>Bacteria</taxon>
        <taxon>Candidatus Wolfeibacteriota</taxon>
    </lineage>
</organism>
<dbReference type="NCBIfam" id="TIGR00447">
    <property type="entry name" value="pth"/>
    <property type="match status" value="1"/>
</dbReference>
<dbReference type="GO" id="GO:0000049">
    <property type="term" value="F:tRNA binding"/>
    <property type="evidence" value="ECO:0007669"/>
    <property type="project" value="UniProtKB-KW"/>
</dbReference>
<evidence type="ECO:0000256" key="1">
    <source>
        <dbReference type="ARBA" id="ARBA00022555"/>
    </source>
</evidence>
<dbReference type="Proteomes" id="UP000229241">
    <property type="component" value="Unassembled WGS sequence"/>
</dbReference>
<comment type="caution">
    <text evidence="4">The sequence shown here is derived from an EMBL/GenBank/DDBJ whole genome shotgun (WGS) entry which is preliminary data.</text>
</comment>
<evidence type="ECO:0000256" key="2">
    <source>
        <dbReference type="ARBA" id="ARBA00022801"/>
    </source>
</evidence>
<dbReference type="Pfam" id="PF01195">
    <property type="entry name" value="Pept_tRNA_hydro"/>
    <property type="match status" value="1"/>
</dbReference>
<evidence type="ECO:0000313" key="5">
    <source>
        <dbReference type="Proteomes" id="UP000229241"/>
    </source>
</evidence>
<sequence length="182" mass="20965">MKVKLIIGLGNPGKEYEKTYHNVGFLAIDYLTKNHPISLHTRDLPDGDKLIKSEVFMNQSGGFAKKALKKYKIKPEKLIIIHDDSDIELGKYKVSFGRGSAGHRGIDSIIKSLGTKNFWRLRIGIRRRNTQKDTQNYAEKQRRVISQRKASEIVLKKISKHDLEILEKVFEKIANFIFQKSL</sequence>
<keyword evidence="3" id="KW-0694">RNA-binding</keyword>
<evidence type="ECO:0000256" key="3">
    <source>
        <dbReference type="ARBA" id="ARBA00022884"/>
    </source>
</evidence>
<keyword evidence="1" id="KW-0820">tRNA-binding</keyword>
<dbReference type="SUPFAM" id="SSF53178">
    <property type="entry name" value="Peptidyl-tRNA hydrolase-like"/>
    <property type="match status" value="1"/>
</dbReference>
<dbReference type="GO" id="GO:0004045">
    <property type="term" value="F:peptidyl-tRNA hydrolase activity"/>
    <property type="evidence" value="ECO:0007669"/>
    <property type="project" value="InterPro"/>
</dbReference>